<reference evidence="1" key="1">
    <citation type="submission" date="2022-11" db="EMBL/GenBank/DDBJ databases">
        <title>Genome Sequence of Boeremia exigua.</title>
        <authorList>
            <person name="Buettner E."/>
        </authorList>
    </citation>
    <scope>NUCLEOTIDE SEQUENCE</scope>
    <source>
        <strain evidence="1">CU02</strain>
    </source>
</reference>
<proteinExistence type="predicted"/>
<evidence type="ECO:0000313" key="1">
    <source>
        <dbReference type="EMBL" id="KAJ8106214.1"/>
    </source>
</evidence>
<dbReference type="EMBL" id="JAPHNI010001237">
    <property type="protein sequence ID" value="KAJ8106214.1"/>
    <property type="molecule type" value="Genomic_DNA"/>
</dbReference>
<accession>A0ACC2HTU6</accession>
<organism evidence="1 2">
    <name type="scientific">Boeremia exigua</name>
    <dbReference type="NCBI Taxonomy" id="749465"/>
    <lineage>
        <taxon>Eukaryota</taxon>
        <taxon>Fungi</taxon>
        <taxon>Dikarya</taxon>
        <taxon>Ascomycota</taxon>
        <taxon>Pezizomycotina</taxon>
        <taxon>Dothideomycetes</taxon>
        <taxon>Pleosporomycetidae</taxon>
        <taxon>Pleosporales</taxon>
        <taxon>Pleosporineae</taxon>
        <taxon>Didymellaceae</taxon>
        <taxon>Boeremia</taxon>
    </lineage>
</organism>
<name>A0ACC2HTU6_9PLEO</name>
<sequence length="131" mass="14733">METCFAVAGVGNLEPHRSAANVVLSLSAHQSWFGRVSTERKPSARTRRSRTQLNPDGARWVKKAEQHRHPAGCRDAIRRNTQYDQAAFLDVTSGGVIWRCAARRAGRRSAFVRHVAMPRIEQTGKAQLLWQ</sequence>
<keyword evidence="2" id="KW-1185">Reference proteome</keyword>
<gene>
    <name evidence="1" type="ORF">OPT61_g9686</name>
</gene>
<comment type="caution">
    <text evidence="1">The sequence shown here is derived from an EMBL/GenBank/DDBJ whole genome shotgun (WGS) entry which is preliminary data.</text>
</comment>
<protein>
    <submittedName>
        <fullName evidence="1">Uncharacterized protein</fullName>
    </submittedName>
</protein>
<dbReference type="Proteomes" id="UP001153331">
    <property type="component" value="Unassembled WGS sequence"/>
</dbReference>
<evidence type="ECO:0000313" key="2">
    <source>
        <dbReference type="Proteomes" id="UP001153331"/>
    </source>
</evidence>